<dbReference type="KEGG" id="mmas:MYMAC_001138"/>
<dbReference type="EMBL" id="CP022203">
    <property type="protein sequence ID" value="ATB45553.1"/>
    <property type="molecule type" value="Genomic_DNA"/>
</dbReference>
<dbReference type="RefSeq" id="WP_095957348.1">
    <property type="nucleotide sequence ID" value="NZ_CP022203.1"/>
</dbReference>
<evidence type="ECO:0000313" key="1">
    <source>
        <dbReference type="EMBL" id="ATB45553.1"/>
    </source>
</evidence>
<reference evidence="1 2" key="1">
    <citation type="submission" date="2017-06" db="EMBL/GenBank/DDBJ databases">
        <title>Sequencing and comparative analysis of myxobacterial genomes.</title>
        <authorList>
            <person name="Rupp O."/>
            <person name="Goesmann A."/>
            <person name="Sogaard-Andersen L."/>
        </authorList>
    </citation>
    <scope>NUCLEOTIDE SEQUENCE [LARGE SCALE GENOMIC DNA]</scope>
    <source>
        <strain evidence="1 2">DSM 14697</strain>
    </source>
</reference>
<protein>
    <submittedName>
        <fullName evidence="1">Uncharacterized protein</fullName>
    </submittedName>
</protein>
<evidence type="ECO:0000313" key="2">
    <source>
        <dbReference type="Proteomes" id="UP000217343"/>
    </source>
</evidence>
<dbReference type="AlphaFoldDB" id="A0A250JPE4"/>
<dbReference type="OrthoDB" id="5494685at2"/>
<accession>A0A250JPE4</accession>
<proteinExistence type="predicted"/>
<name>A0A250JPE4_9BACT</name>
<gene>
    <name evidence="1" type="ORF">MYMAC_001138</name>
</gene>
<dbReference type="Proteomes" id="UP000217343">
    <property type="component" value="Chromosome"/>
</dbReference>
<keyword evidence="2" id="KW-1185">Reference proteome</keyword>
<organism evidence="1 2">
    <name type="scientific">Corallococcus macrosporus DSM 14697</name>
    <dbReference type="NCBI Taxonomy" id="1189310"/>
    <lineage>
        <taxon>Bacteria</taxon>
        <taxon>Pseudomonadati</taxon>
        <taxon>Myxococcota</taxon>
        <taxon>Myxococcia</taxon>
        <taxon>Myxococcales</taxon>
        <taxon>Cystobacterineae</taxon>
        <taxon>Myxococcaceae</taxon>
        <taxon>Corallococcus</taxon>
    </lineage>
</organism>
<sequence>MLASFLTVLALTLGSVPMPQDPSKPTCRAIDGKVSCGYGCKSDGQRVRCSQTPQGHCQVLDGQVVCYDPPAYVQKAYGDALPKPECKNIDGVVACGYNCATQPGQVKCAKSPAGVCLGRGGNVECFDPPAVVFAVYGKDTPRAECHTNAVEMTCGYGCVNAPEGVRCARTPAGVCRKVNSNITCFDPTPAALCAWKRELPAPQCKNTEAGPVCGYNCTTAFSKAACASTPDGLCKVFDSEVYCFDPPAEQKADAACLSALGLAALDGAAP</sequence>